<evidence type="ECO:0000313" key="1">
    <source>
        <dbReference type="EMBL" id="MBB5047348.1"/>
    </source>
</evidence>
<protein>
    <submittedName>
        <fullName evidence="1">Uncharacterized protein</fullName>
    </submittedName>
</protein>
<organism evidence="1 2">
    <name type="scientific">Rhodopseudomonas rhenobacensis</name>
    <dbReference type="NCBI Taxonomy" id="87461"/>
    <lineage>
        <taxon>Bacteria</taxon>
        <taxon>Pseudomonadati</taxon>
        <taxon>Pseudomonadota</taxon>
        <taxon>Alphaproteobacteria</taxon>
        <taxon>Hyphomicrobiales</taxon>
        <taxon>Nitrobacteraceae</taxon>
        <taxon>Rhodopseudomonas</taxon>
    </lineage>
</organism>
<evidence type="ECO:0000313" key="2">
    <source>
        <dbReference type="Proteomes" id="UP000542353"/>
    </source>
</evidence>
<comment type="caution">
    <text evidence="1">The sequence shown here is derived from an EMBL/GenBank/DDBJ whole genome shotgun (WGS) entry which is preliminary data.</text>
</comment>
<dbReference type="EMBL" id="JACHIH010000010">
    <property type="protein sequence ID" value="MBB5047348.1"/>
    <property type="molecule type" value="Genomic_DNA"/>
</dbReference>
<gene>
    <name evidence="1" type="ORF">HNR60_002102</name>
</gene>
<accession>A0A7W7Z3H9</accession>
<reference evidence="1 2" key="1">
    <citation type="submission" date="2020-08" db="EMBL/GenBank/DDBJ databases">
        <title>Genomic Encyclopedia of Type Strains, Phase IV (KMG-IV): sequencing the most valuable type-strain genomes for metagenomic binning, comparative biology and taxonomic classification.</title>
        <authorList>
            <person name="Goeker M."/>
        </authorList>
    </citation>
    <scope>NUCLEOTIDE SEQUENCE [LARGE SCALE GENOMIC DNA]</scope>
    <source>
        <strain evidence="1 2">DSM 12706</strain>
    </source>
</reference>
<dbReference type="RefSeq" id="WP_184257087.1">
    <property type="nucleotide sequence ID" value="NZ_JACHIH010000010.1"/>
</dbReference>
<dbReference type="Proteomes" id="UP000542353">
    <property type="component" value="Unassembled WGS sequence"/>
</dbReference>
<keyword evidence="2" id="KW-1185">Reference proteome</keyword>
<sequence>MNKIVPDYPVDKLPADLREGLPKHGSVEIEFRLKQQMQPRVLLAPLAGAVPNIHGRDEEVVQYIRELREDS</sequence>
<name>A0A7W7Z3H9_9BRAD</name>
<proteinExistence type="predicted"/>
<dbReference type="AlphaFoldDB" id="A0A7W7Z3H9"/>